<dbReference type="GO" id="GO:0043531">
    <property type="term" value="F:ADP binding"/>
    <property type="evidence" value="ECO:0007669"/>
    <property type="project" value="InterPro"/>
</dbReference>
<gene>
    <name evidence="9" type="primary">gb27006</name>
    <name evidence="9" type="ORF">PR202_gb27006</name>
</gene>
<reference evidence="9" key="2">
    <citation type="submission" date="2021-12" db="EMBL/GenBank/DDBJ databases">
        <title>Resequencing data analysis of finger millet.</title>
        <authorList>
            <person name="Hatakeyama M."/>
            <person name="Aluri S."/>
            <person name="Balachadran M.T."/>
            <person name="Sivarajan S.R."/>
            <person name="Poveda L."/>
            <person name="Shimizu-Inatsugi R."/>
            <person name="Schlapbach R."/>
            <person name="Sreeman S.M."/>
            <person name="Shimizu K.K."/>
        </authorList>
    </citation>
    <scope>NUCLEOTIDE SEQUENCE</scope>
</reference>
<dbReference type="EMBL" id="BQKI01000095">
    <property type="protein sequence ID" value="GJN38000.1"/>
    <property type="molecule type" value="Genomic_DNA"/>
</dbReference>
<evidence type="ECO:0000256" key="4">
    <source>
        <dbReference type="ARBA" id="ARBA00022741"/>
    </source>
</evidence>
<organism evidence="9 10">
    <name type="scientific">Eleusine coracana subsp. coracana</name>
    <dbReference type="NCBI Taxonomy" id="191504"/>
    <lineage>
        <taxon>Eukaryota</taxon>
        <taxon>Viridiplantae</taxon>
        <taxon>Streptophyta</taxon>
        <taxon>Embryophyta</taxon>
        <taxon>Tracheophyta</taxon>
        <taxon>Spermatophyta</taxon>
        <taxon>Magnoliopsida</taxon>
        <taxon>Liliopsida</taxon>
        <taxon>Poales</taxon>
        <taxon>Poaceae</taxon>
        <taxon>PACMAD clade</taxon>
        <taxon>Chloridoideae</taxon>
        <taxon>Cynodonteae</taxon>
        <taxon>Eleusininae</taxon>
        <taxon>Eleusine</taxon>
    </lineage>
</organism>
<dbReference type="GO" id="GO:0006952">
    <property type="term" value="P:defense response"/>
    <property type="evidence" value="ECO:0007669"/>
    <property type="project" value="UniProtKB-KW"/>
</dbReference>
<evidence type="ECO:0000259" key="7">
    <source>
        <dbReference type="Pfam" id="PF18052"/>
    </source>
</evidence>
<comment type="caution">
    <text evidence="9">The sequence shown here is derived from an EMBL/GenBank/DDBJ whole genome shotgun (WGS) entry which is preliminary data.</text>
</comment>
<accession>A0AAV5FTC3</accession>
<evidence type="ECO:0000256" key="5">
    <source>
        <dbReference type="ARBA" id="ARBA00022821"/>
    </source>
</evidence>
<dbReference type="Pfam" id="PF18052">
    <property type="entry name" value="Rx_N"/>
    <property type="match status" value="1"/>
</dbReference>
<dbReference type="PANTHER" id="PTHR19338">
    <property type="entry name" value="TRANSLOCASE OF INNER MITOCHONDRIAL MEMBRANE 13 HOMOLOG"/>
    <property type="match status" value="1"/>
</dbReference>
<keyword evidence="2" id="KW-0433">Leucine-rich repeat</keyword>
<dbReference type="Proteomes" id="UP001054889">
    <property type="component" value="Unassembled WGS sequence"/>
</dbReference>
<keyword evidence="5" id="KW-0611">Plant defense</keyword>
<dbReference type="SUPFAM" id="SSF52047">
    <property type="entry name" value="RNI-like"/>
    <property type="match status" value="1"/>
</dbReference>
<dbReference type="Gene3D" id="1.20.5.4130">
    <property type="match status" value="1"/>
</dbReference>
<feature type="domain" description="Disease resistance N-terminal" evidence="7">
    <location>
        <begin position="9"/>
        <end position="92"/>
    </location>
</feature>
<proteinExistence type="inferred from homology"/>
<evidence type="ECO:0000256" key="6">
    <source>
        <dbReference type="ARBA" id="ARBA00023054"/>
    </source>
</evidence>
<evidence type="ECO:0000313" key="10">
    <source>
        <dbReference type="Proteomes" id="UP001054889"/>
    </source>
</evidence>
<evidence type="ECO:0000256" key="2">
    <source>
        <dbReference type="ARBA" id="ARBA00022614"/>
    </source>
</evidence>
<name>A0AAV5FTC3_ELECO</name>
<dbReference type="CDD" id="cd14798">
    <property type="entry name" value="RX-CC_like"/>
    <property type="match status" value="1"/>
</dbReference>
<dbReference type="Pfam" id="PF23598">
    <property type="entry name" value="LRR_14"/>
    <property type="match status" value="1"/>
</dbReference>
<dbReference type="InterPro" id="IPR038005">
    <property type="entry name" value="RX-like_CC"/>
</dbReference>
<dbReference type="InterPro" id="IPR027417">
    <property type="entry name" value="P-loop_NTPase"/>
</dbReference>
<evidence type="ECO:0000256" key="1">
    <source>
        <dbReference type="ARBA" id="ARBA00008894"/>
    </source>
</evidence>
<dbReference type="AlphaFoldDB" id="A0AAV5FTC3"/>
<keyword evidence="4" id="KW-0547">Nucleotide-binding</keyword>
<keyword evidence="3" id="KW-0677">Repeat</keyword>
<dbReference type="PANTHER" id="PTHR19338:SF21">
    <property type="entry name" value="OS10G0124400 PROTEIN"/>
    <property type="match status" value="1"/>
</dbReference>
<reference evidence="9" key="1">
    <citation type="journal article" date="2018" name="DNA Res.">
        <title>Multiple hybrid de novo genome assembly of finger millet, an orphan allotetraploid crop.</title>
        <authorList>
            <person name="Hatakeyama M."/>
            <person name="Aluri S."/>
            <person name="Balachadran M.T."/>
            <person name="Sivarajan S.R."/>
            <person name="Patrignani A."/>
            <person name="Gruter S."/>
            <person name="Poveda L."/>
            <person name="Shimizu-Inatsugi R."/>
            <person name="Baeten J."/>
            <person name="Francoijs K.J."/>
            <person name="Nataraja K.N."/>
            <person name="Reddy Y.A.N."/>
            <person name="Phadnis S."/>
            <person name="Ravikumar R.L."/>
            <person name="Schlapbach R."/>
            <person name="Sreeman S.M."/>
            <person name="Shimizu K.K."/>
        </authorList>
    </citation>
    <scope>NUCLEOTIDE SEQUENCE</scope>
</reference>
<evidence type="ECO:0000259" key="8">
    <source>
        <dbReference type="Pfam" id="PF23598"/>
    </source>
</evidence>
<dbReference type="InterPro" id="IPR041118">
    <property type="entry name" value="Rx_N"/>
</dbReference>
<protein>
    <submittedName>
        <fullName evidence="9">Uncharacterized protein</fullName>
    </submittedName>
</protein>
<keyword evidence="10" id="KW-1185">Reference proteome</keyword>
<evidence type="ECO:0000313" key="9">
    <source>
        <dbReference type="EMBL" id="GJN38000.1"/>
    </source>
</evidence>
<keyword evidence="6" id="KW-0175">Coiled coil</keyword>
<sequence>MAMELASAAMTPLIEKLGELLVSELTIEKRVRQDVASLERELKAMHVALQGIEVPPEQLDEGTKLWAADLRELSYDMEDAIDAFILQLGEDDDDPAAAGLRSRFRWFLDKTVRLFSKGKALHQIAAAVSEAKRLAKELGEIHQRYAGLKRKHVGDASSADIDPRLMAMYTDTTDIVGVDGTRDELIQVLSDRSEMDVKTVSIVGLGGLGKTTLAKAVYDKIKVEFDCGAFVSVSRTPNITKILQLILFELDKQGYTNINEIFRDDTKQLIDKLRDFLQNKRLPKGFGNLTSLEELTGLKIDNRDNVAAVMSELGHLTGLRVLELSWGTHDVSKALIQSLGNLCKMQSLDVYAYGIDKELICGWAPPPRLRRFLSTGLASTLPAWTKNTSSSLTFLDVFLLKVRPEDIRALGALPYLLTIRLESQSQNCFDSPQDRMEVNAFPSMRSCKFVRFRTMPSMFPPGAMPQLQQLEFTVWPSDFADGGGVYELEDLRMGHLPLLEEVGVELLYRIMKEEDAKVVEAALRQAAEDHPNRFALRVDKCDRDVLILSARDGA</sequence>
<dbReference type="InterPro" id="IPR055414">
    <property type="entry name" value="LRR_R13L4/SHOC2-like"/>
</dbReference>
<dbReference type="Gene3D" id="3.40.50.300">
    <property type="entry name" value="P-loop containing nucleotide triphosphate hydrolases"/>
    <property type="match status" value="1"/>
</dbReference>
<dbReference type="SUPFAM" id="SSF52540">
    <property type="entry name" value="P-loop containing nucleoside triphosphate hydrolases"/>
    <property type="match status" value="1"/>
</dbReference>
<evidence type="ECO:0000256" key="3">
    <source>
        <dbReference type="ARBA" id="ARBA00022737"/>
    </source>
</evidence>
<comment type="similarity">
    <text evidence="1">Belongs to the disease resistance NB-LRR family.</text>
</comment>
<feature type="domain" description="Disease resistance R13L4/SHOC-2-like LRR" evidence="8">
    <location>
        <begin position="278"/>
        <end position="533"/>
    </location>
</feature>